<gene>
    <name evidence="1" type="ORF">BCR33DRAFT_774837</name>
</gene>
<dbReference type="Gene3D" id="3.90.550.50">
    <property type="match status" value="1"/>
</dbReference>
<reference evidence="1 2" key="1">
    <citation type="submission" date="2016-07" db="EMBL/GenBank/DDBJ databases">
        <title>Pervasive Adenine N6-methylation of Active Genes in Fungi.</title>
        <authorList>
            <consortium name="DOE Joint Genome Institute"/>
            <person name="Mondo S.J."/>
            <person name="Dannebaum R.O."/>
            <person name="Kuo R.C."/>
            <person name="Labutti K."/>
            <person name="Haridas S."/>
            <person name="Kuo A."/>
            <person name="Salamov A."/>
            <person name="Ahrendt S.R."/>
            <person name="Lipzen A."/>
            <person name="Sullivan W."/>
            <person name="Andreopoulos W.B."/>
            <person name="Clum A."/>
            <person name="Lindquist E."/>
            <person name="Daum C."/>
            <person name="Ramamoorthy G.K."/>
            <person name="Gryganskyi A."/>
            <person name="Culley D."/>
            <person name="Magnuson J.K."/>
            <person name="James T.Y."/>
            <person name="O'Malley M.A."/>
            <person name="Stajich J.E."/>
            <person name="Spatafora J.W."/>
            <person name="Visel A."/>
            <person name="Grigoriev I.V."/>
        </authorList>
    </citation>
    <scope>NUCLEOTIDE SEQUENCE [LARGE SCALE GENOMIC DNA]</scope>
    <source>
        <strain evidence="1 2">JEL800</strain>
    </source>
</reference>
<proteinExistence type="predicted"/>
<sequence>MDYSKSKRQPEKGTLLKLTEMSDWIPPNNANQTFPPRTKLRLNLSPLCPPPPHLAMIAIFTIPEYENTARRTYLRFQYNQQNKLLVANDQIHFKYFFGKGFSPDIAYQISLEQQMYPSDTVVTERYEDRDDGKILDWFRYARSELYYEVEDGEWCSRYKFIGKGDDDGVIHVGRLSSMLKGIPDHESSYIGRLSYPNVRGQHMTGMLSLVTPDIVEWINESPFPAENKDGVEDMVLGTWFWDMNLEIKLVKIENEFHNLPDGPYFQKRISNESVVVHFCKNNYQFFQYAWALQPHRRTDDSSHYLVHPEIIDYRVKYQFGLNITNDTVEDIYAQLYYTTKNSTISFKNTAFDQLRLKEVGKDNEFRSQVSYRLREASYDSWLLGADTLQLIIETFLRRRLNEMGLTEIEHIMFSSSRMVTLVSWVKQDPERAMSVIDFVVLKDYIITRAQARKKLFLTEDASANIAQSLLKLINDEEHVNEAIVDEEIMRFMPNKSSS</sequence>
<keyword evidence="2" id="KW-1185">Reference proteome</keyword>
<organism evidence="1 2">
    <name type="scientific">Rhizoclosmatium globosum</name>
    <dbReference type="NCBI Taxonomy" id="329046"/>
    <lineage>
        <taxon>Eukaryota</taxon>
        <taxon>Fungi</taxon>
        <taxon>Fungi incertae sedis</taxon>
        <taxon>Chytridiomycota</taxon>
        <taxon>Chytridiomycota incertae sedis</taxon>
        <taxon>Chytridiomycetes</taxon>
        <taxon>Chytridiales</taxon>
        <taxon>Chytriomycetaceae</taxon>
        <taxon>Rhizoclosmatium</taxon>
    </lineage>
</organism>
<evidence type="ECO:0000313" key="2">
    <source>
        <dbReference type="Proteomes" id="UP000193642"/>
    </source>
</evidence>
<dbReference type="AlphaFoldDB" id="A0A1Y2APD6"/>
<evidence type="ECO:0000313" key="1">
    <source>
        <dbReference type="EMBL" id="ORY24439.1"/>
    </source>
</evidence>
<accession>A0A1Y2APD6</accession>
<name>A0A1Y2APD6_9FUNG</name>
<protein>
    <submittedName>
        <fullName evidence="1">Uncharacterized protein</fullName>
    </submittedName>
</protein>
<dbReference type="OrthoDB" id="2139606at2759"/>
<dbReference type="EMBL" id="MCGO01000143">
    <property type="protein sequence ID" value="ORY24439.1"/>
    <property type="molecule type" value="Genomic_DNA"/>
</dbReference>
<dbReference type="STRING" id="329046.A0A1Y2APD6"/>
<comment type="caution">
    <text evidence="1">The sequence shown here is derived from an EMBL/GenBank/DDBJ whole genome shotgun (WGS) entry which is preliminary data.</text>
</comment>
<dbReference type="Proteomes" id="UP000193642">
    <property type="component" value="Unassembled WGS sequence"/>
</dbReference>